<organism evidence="2 3">
    <name type="scientific">Nonomuraea rosea</name>
    <dbReference type="NCBI Taxonomy" id="638574"/>
    <lineage>
        <taxon>Bacteria</taxon>
        <taxon>Bacillati</taxon>
        <taxon>Actinomycetota</taxon>
        <taxon>Actinomycetes</taxon>
        <taxon>Streptosporangiales</taxon>
        <taxon>Streptosporangiaceae</taxon>
        <taxon>Nonomuraea</taxon>
    </lineage>
</organism>
<feature type="transmembrane region" description="Helical" evidence="1">
    <location>
        <begin position="173"/>
        <end position="194"/>
    </location>
</feature>
<evidence type="ECO:0000313" key="2">
    <source>
        <dbReference type="EMBL" id="GAA3592750.1"/>
    </source>
</evidence>
<keyword evidence="3" id="KW-1185">Reference proteome</keyword>
<feature type="transmembrane region" description="Helical" evidence="1">
    <location>
        <begin position="34"/>
        <end position="60"/>
    </location>
</feature>
<keyword evidence="1" id="KW-0472">Membrane</keyword>
<feature type="transmembrane region" description="Helical" evidence="1">
    <location>
        <begin position="94"/>
        <end position="125"/>
    </location>
</feature>
<keyword evidence="1" id="KW-0812">Transmembrane</keyword>
<evidence type="ECO:0000313" key="3">
    <source>
        <dbReference type="Proteomes" id="UP001500630"/>
    </source>
</evidence>
<evidence type="ECO:0000256" key="1">
    <source>
        <dbReference type="SAM" id="Phobius"/>
    </source>
</evidence>
<feature type="transmembrane region" description="Helical" evidence="1">
    <location>
        <begin position="67"/>
        <end position="88"/>
    </location>
</feature>
<gene>
    <name evidence="2" type="ORF">GCM10022419_089600</name>
</gene>
<evidence type="ECO:0008006" key="4">
    <source>
        <dbReference type="Google" id="ProtNLM"/>
    </source>
</evidence>
<dbReference type="Pfam" id="PF11361">
    <property type="entry name" value="DUF3159"/>
    <property type="match status" value="1"/>
</dbReference>
<protein>
    <recommendedName>
        <fullName evidence="4">DUF3159 domain-containing protein</fullName>
    </recommendedName>
</protein>
<dbReference type="EMBL" id="BAABDQ010000027">
    <property type="protein sequence ID" value="GAA3592750.1"/>
    <property type="molecule type" value="Genomic_DNA"/>
</dbReference>
<proteinExistence type="predicted"/>
<reference evidence="3" key="1">
    <citation type="journal article" date="2019" name="Int. J. Syst. Evol. Microbiol.">
        <title>The Global Catalogue of Microorganisms (GCM) 10K type strain sequencing project: providing services to taxonomists for standard genome sequencing and annotation.</title>
        <authorList>
            <consortium name="The Broad Institute Genomics Platform"/>
            <consortium name="The Broad Institute Genome Sequencing Center for Infectious Disease"/>
            <person name="Wu L."/>
            <person name="Ma J."/>
        </authorList>
    </citation>
    <scope>NUCLEOTIDE SEQUENCE [LARGE SCALE GENOMIC DNA]</scope>
    <source>
        <strain evidence="3">JCM 17326</strain>
    </source>
</reference>
<dbReference type="RefSeq" id="WP_345571922.1">
    <property type="nucleotide sequence ID" value="NZ_BAABDQ010000027.1"/>
</dbReference>
<sequence length="217" mass="22688">MPLTVLTQKSLTLFTALGGWRTVAEGVASKTVFLAAHLLTGQVPLSASVAVGAVLVFAIFRVCTDRTYWQAAFGLVIVGVSASLAGSTGQAVDFYLVSVLVSVGAGAVFLVSLLVRWPIVGVLVGGARGERSSWRHDRARSRRYQACTAVFLAKFAFAAMVMTPLYLTGQVTALGIASTLLSTPATGLCAYVCWRILRAGADVPDVNPPGPDPAVTT</sequence>
<feature type="transmembrane region" description="Helical" evidence="1">
    <location>
        <begin position="146"/>
        <end position="167"/>
    </location>
</feature>
<dbReference type="InterPro" id="IPR016566">
    <property type="entry name" value="UCP010219"/>
</dbReference>
<dbReference type="Proteomes" id="UP001500630">
    <property type="component" value="Unassembled WGS sequence"/>
</dbReference>
<name>A0ABP6YZ68_9ACTN</name>
<comment type="caution">
    <text evidence="2">The sequence shown here is derived from an EMBL/GenBank/DDBJ whole genome shotgun (WGS) entry which is preliminary data.</text>
</comment>
<accession>A0ABP6YZ68</accession>
<keyword evidence="1" id="KW-1133">Transmembrane helix</keyword>